<dbReference type="Proteomes" id="UP000242146">
    <property type="component" value="Unassembled WGS sequence"/>
</dbReference>
<accession>A0A1X2G8V3</accession>
<protein>
    <submittedName>
        <fullName evidence="1">DUF431-domain-containing protein</fullName>
    </submittedName>
</protein>
<dbReference type="EMBL" id="MCGT01000031">
    <property type="protein sequence ID" value="ORX48026.1"/>
    <property type="molecule type" value="Genomic_DNA"/>
</dbReference>
<evidence type="ECO:0000313" key="1">
    <source>
        <dbReference type="EMBL" id="ORX48026.1"/>
    </source>
</evidence>
<dbReference type="PANTHER" id="PTHR35517">
    <property type="entry name" value="PROTEIN ARGININE N-METHYLTRANSFERASE SFM1"/>
    <property type="match status" value="1"/>
</dbReference>
<dbReference type="GO" id="GO:0035241">
    <property type="term" value="F:protein-arginine omega-N monomethyltransferase activity"/>
    <property type="evidence" value="ECO:0007669"/>
    <property type="project" value="TreeGrafter"/>
</dbReference>
<dbReference type="AlphaFoldDB" id="A0A1X2G8V3"/>
<gene>
    <name evidence="1" type="ORF">DM01DRAFT_1338863</name>
</gene>
<reference evidence="1 2" key="1">
    <citation type="submission" date="2016-07" db="EMBL/GenBank/DDBJ databases">
        <title>Pervasive Adenine N6-methylation of Active Genes in Fungi.</title>
        <authorList>
            <consortium name="DOE Joint Genome Institute"/>
            <person name="Mondo S.J."/>
            <person name="Dannebaum R.O."/>
            <person name="Kuo R.C."/>
            <person name="Labutti K."/>
            <person name="Haridas S."/>
            <person name="Kuo A."/>
            <person name="Salamov A."/>
            <person name="Ahrendt S.R."/>
            <person name="Lipzen A."/>
            <person name="Sullivan W."/>
            <person name="Andreopoulos W.B."/>
            <person name="Clum A."/>
            <person name="Lindquist E."/>
            <person name="Daum C."/>
            <person name="Ramamoorthy G.K."/>
            <person name="Gryganskyi A."/>
            <person name="Culley D."/>
            <person name="Magnuson J.K."/>
            <person name="James T.Y."/>
            <person name="O'Malley M.A."/>
            <person name="Stajich J.E."/>
            <person name="Spatafora J.W."/>
            <person name="Visel A."/>
            <person name="Grigoriev I.V."/>
        </authorList>
    </citation>
    <scope>NUCLEOTIDE SEQUENCE [LARGE SCALE GENOMIC DNA]</scope>
    <source>
        <strain evidence="1 2">NRRL 3301</strain>
    </source>
</reference>
<name>A0A1X2G8V3_9FUNG</name>
<dbReference type="STRING" id="101127.A0A1X2G8V3"/>
<dbReference type="OrthoDB" id="373498at2759"/>
<dbReference type="InterPro" id="IPR007364">
    <property type="entry name" value="SFM1-like"/>
</dbReference>
<sequence length="156" mass="17758">MSKKHYIIEHMEDGMHDWCLLEYKHMLSNVGPDHLWFSCLSEKCLETMPEELKQAHCHSNDVMNLPGVDPSKVCLLDPSAEKELSPEDAETFDYFLFGGILGDDPPRDRTGELRKLGFAGRRLGPVQMTTDTALNVTRRVVENQGKKRKKKGAEEN</sequence>
<keyword evidence="2" id="KW-1185">Reference proteome</keyword>
<proteinExistence type="predicted"/>
<evidence type="ECO:0000313" key="2">
    <source>
        <dbReference type="Proteomes" id="UP000242146"/>
    </source>
</evidence>
<dbReference type="CDD" id="cd18090">
    <property type="entry name" value="Arginine_MT_Sfm1"/>
    <property type="match status" value="1"/>
</dbReference>
<organism evidence="1 2">
    <name type="scientific">Hesseltinella vesiculosa</name>
    <dbReference type="NCBI Taxonomy" id="101127"/>
    <lineage>
        <taxon>Eukaryota</taxon>
        <taxon>Fungi</taxon>
        <taxon>Fungi incertae sedis</taxon>
        <taxon>Mucoromycota</taxon>
        <taxon>Mucoromycotina</taxon>
        <taxon>Mucoromycetes</taxon>
        <taxon>Mucorales</taxon>
        <taxon>Cunninghamellaceae</taxon>
        <taxon>Hesseltinella</taxon>
    </lineage>
</organism>
<dbReference type="PANTHER" id="PTHR35517:SF1">
    <property type="entry name" value="PROTEIN ARGININE N-METHYLTRANSFERASE SFM1"/>
    <property type="match status" value="1"/>
</dbReference>
<dbReference type="Pfam" id="PF04252">
    <property type="entry name" value="SFM1-like"/>
    <property type="match status" value="1"/>
</dbReference>
<comment type="caution">
    <text evidence="1">The sequence shown here is derived from an EMBL/GenBank/DDBJ whole genome shotgun (WGS) entry which is preliminary data.</text>
</comment>